<keyword evidence="7" id="KW-1185">Reference proteome</keyword>
<organism evidence="6 7">
    <name type="scientific">Lymnaea stagnalis</name>
    <name type="common">Great pond snail</name>
    <name type="synonym">Helix stagnalis</name>
    <dbReference type="NCBI Taxonomy" id="6523"/>
    <lineage>
        <taxon>Eukaryota</taxon>
        <taxon>Metazoa</taxon>
        <taxon>Spiralia</taxon>
        <taxon>Lophotrochozoa</taxon>
        <taxon>Mollusca</taxon>
        <taxon>Gastropoda</taxon>
        <taxon>Heterobranchia</taxon>
        <taxon>Euthyneura</taxon>
        <taxon>Panpulmonata</taxon>
        <taxon>Hygrophila</taxon>
        <taxon>Lymnaeoidea</taxon>
        <taxon>Lymnaeidae</taxon>
        <taxon>Lymnaea</taxon>
    </lineage>
</organism>
<reference evidence="6 7" key="1">
    <citation type="submission" date="2024-04" db="EMBL/GenBank/DDBJ databases">
        <authorList>
            <consortium name="Genoscope - CEA"/>
            <person name="William W."/>
        </authorList>
    </citation>
    <scope>NUCLEOTIDE SEQUENCE [LARGE SCALE GENOMIC DNA]</scope>
</reference>
<dbReference type="InterPro" id="IPR011990">
    <property type="entry name" value="TPR-like_helical_dom_sf"/>
</dbReference>
<keyword evidence="2 4" id="KW-0863">Zinc-finger</keyword>
<dbReference type="GO" id="GO:0008270">
    <property type="term" value="F:zinc ion binding"/>
    <property type="evidence" value="ECO:0007669"/>
    <property type="project" value="UniProtKB-KW"/>
</dbReference>
<evidence type="ECO:0000259" key="5">
    <source>
        <dbReference type="PROSITE" id="PS50865"/>
    </source>
</evidence>
<dbReference type="Proteomes" id="UP001497497">
    <property type="component" value="Unassembled WGS sequence"/>
</dbReference>
<gene>
    <name evidence="6" type="ORF">GSLYS_00001411001</name>
</gene>
<proteinExistence type="predicted"/>
<dbReference type="Gene3D" id="6.10.140.2220">
    <property type="match status" value="1"/>
</dbReference>
<protein>
    <recommendedName>
        <fullName evidence="5">MYND-type domain-containing protein</fullName>
    </recommendedName>
</protein>
<dbReference type="PANTHER" id="PTHR46533:SF1">
    <property type="entry name" value="ZINC FINGER MYND DOMAIN-CONTAINING PROTEIN 12"/>
    <property type="match status" value="1"/>
</dbReference>
<keyword evidence="1" id="KW-0479">Metal-binding</keyword>
<comment type="caution">
    <text evidence="6">The sequence shown here is derived from an EMBL/GenBank/DDBJ whole genome shotgun (WGS) entry which is preliminary data.</text>
</comment>
<dbReference type="PANTHER" id="PTHR46533">
    <property type="entry name" value="ZINC FINGER MYND DOMAIN-CONTAINING PROTEIN 12"/>
    <property type="match status" value="1"/>
</dbReference>
<evidence type="ECO:0000256" key="3">
    <source>
        <dbReference type="ARBA" id="ARBA00022833"/>
    </source>
</evidence>
<keyword evidence="3" id="KW-0862">Zinc</keyword>
<dbReference type="Pfam" id="PF13181">
    <property type="entry name" value="TPR_8"/>
    <property type="match status" value="1"/>
</dbReference>
<sequence>MNILIMDINPLANPKGSKLVCEICQLPAFVQCKHCKLTYYCSLEHQKADWIGIHEKICDKLAFLRQATPFLPSKEERDKRQSQVQSMKIDLIEMSRTLAQKMLFEGKHELSVPAAMQSLRYSIEVYGVATIELVPSYLVLGEACVGLGKLTEAEDYLAKAQWTVLKTTDCPRAIKSKLNRNLGLLYAAKGDFQESLVNFADDIYHASEEFGTDSIRTSGGYFHMANVFFRQGKMEVADSLYRQVVNIWHDHLSDIIRKKVPSEEEAAKSRSRMIGPVKGLFEDISSGLDAAQDAEAIQILSSIYDIREHQISRQAQDLTRTCHAMAMLYFVLGEIKKAKEFGRKAIVASDQVKDDDLSKSLVEFMKLCERQGPSS</sequence>
<dbReference type="Pfam" id="PF01753">
    <property type="entry name" value="zf-MYND"/>
    <property type="match status" value="1"/>
</dbReference>
<dbReference type="InterPro" id="IPR002893">
    <property type="entry name" value="Znf_MYND"/>
</dbReference>
<dbReference type="PROSITE" id="PS01360">
    <property type="entry name" value="ZF_MYND_1"/>
    <property type="match status" value="1"/>
</dbReference>
<dbReference type="SMART" id="SM00028">
    <property type="entry name" value="TPR"/>
    <property type="match status" value="3"/>
</dbReference>
<evidence type="ECO:0000256" key="2">
    <source>
        <dbReference type="ARBA" id="ARBA00022771"/>
    </source>
</evidence>
<feature type="domain" description="MYND-type" evidence="5">
    <location>
        <begin position="21"/>
        <end position="58"/>
    </location>
</feature>
<evidence type="ECO:0000256" key="1">
    <source>
        <dbReference type="ARBA" id="ARBA00022723"/>
    </source>
</evidence>
<dbReference type="PROSITE" id="PS50865">
    <property type="entry name" value="ZF_MYND_2"/>
    <property type="match status" value="1"/>
</dbReference>
<evidence type="ECO:0000256" key="4">
    <source>
        <dbReference type="PROSITE-ProRule" id="PRU00134"/>
    </source>
</evidence>
<dbReference type="EMBL" id="CAXITT010000014">
    <property type="protein sequence ID" value="CAL1527234.1"/>
    <property type="molecule type" value="Genomic_DNA"/>
</dbReference>
<evidence type="ECO:0000313" key="7">
    <source>
        <dbReference type="Proteomes" id="UP001497497"/>
    </source>
</evidence>
<dbReference type="AlphaFoldDB" id="A0AAV2H4U1"/>
<dbReference type="SUPFAM" id="SSF48452">
    <property type="entry name" value="TPR-like"/>
    <property type="match status" value="1"/>
</dbReference>
<dbReference type="Gene3D" id="1.25.40.10">
    <property type="entry name" value="Tetratricopeptide repeat domain"/>
    <property type="match status" value="1"/>
</dbReference>
<dbReference type="SUPFAM" id="SSF144232">
    <property type="entry name" value="HIT/MYND zinc finger-like"/>
    <property type="match status" value="1"/>
</dbReference>
<dbReference type="InterPro" id="IPR053248">
    <property type="entry name" value="Zinc_finger_MYND_domain"/>
</dbReference>
<dbReference type="InterPro" id="IPR019734">
    <property type="entry name" value="TPR_rpt"/>
</dbReference>
<evidence type="ECO:0000313" key="6">
    <source>
        <dbReference type="EMBL" id="CAL1527234.1"/>
    </source>
</evidence>
<accession>A0AAV2H4U1</accession>
<name>A0AAV2H4U1_LYMST</name>